<evidence type="ECO:0000256" key="3">
    <source>
        <dbReference type="ARBA" id="ARBA00023295"/>
    </source>
</evidence>
<comment type="caution">
    <text evidence="5">The sequence shown here is derived from an EMBL/GenBank/DDBJ whole genome shotgun (WGS) entry which is preliminary data.</text>
</comment>
<dbReference type="InterPro" id="IPR018077">
    <property type="entry name" value="Glyco_hydro_fam25_subgr"/>
</dbReference>
<accession>A0ABW2Q5B6</accession>
<dbReference type="PANTHER" id="PTHR34135:SF2">
    <property type="entry name" value="LYSOZYME"/>
    <property type="match status" value="1"/>
</dbReference>
<feature type="chain" id="PRO_5045221434" evidence="4">
    <location>
        <begin position="29"/>
        <end position="287"/>
    </location>
</feature>
<evidence type="ECO:0000313" key="6">
    <source>
        <dbReference type="Proteomes" id="UP001596455"/>
    </source>
</evidence>
<dbReference type="Proteomes" id="UP001596455">
    <property type="component" value="Unassembled WGS sequence"/>
</dbReference>
<dbReference type="Pfam" id="PF01183">
    <property type="entry name" value="Glyco_hydro_25"/>
    <property type="match status" value="1"/>
</dbReference>
<dbReference type="PANTHER" id="PTHR34135">
    <property type="entry name" value="LYSOZYME"/>
    <property type="match status" value="1"/>
</dbReference>
<dbReference type="InterPro" id="IPR017853">
    <property type="entry name" value="GH"/>
</dbReference>
<keyword evidence="2" id="KW-0378">Hydrolase</keyword>
<organism evidence="5 6">
    <name type="scientific">Georgenia alba</name>
    <dbReference type="NCBI Taxonomy" id="2233858"/>
    <lineage>
        <taxon>Bacteria</taxon>
        <taxon>Bacillati</taxon>
        <taxon>Actinomycetota</taxon>
        <taxon>Actinomycetes</taxon>
        <taxon>Micrococcales</taxon>
        <taxon>Bogoriellaceae</taxon>
        <taxon>Georgenia</taxon>
    </lineage>
</organism>
<dbReference type="RefSeq" id="WP_382391240.1">
    <property type="nucleotide sequence ID" value="NZ_JBHTCQ010000001.1"/>
</dbReference>
<sequence>MQSSIRTRTRRAARVAATAVLAAMLAVAGQTAATSQPDEDVAGDDLGEGQMGVGVRGEQQPRAAGFSATATPSGPQGIDVSHWQGDVDWQSVRDAGIEFAWIKATEADSYTDPQFADNYIEAHEAGVIRGAYHFARPAQSSGAAQASFFASNGGAWSADDLTLPGVLDIEANPSGEQCYDMTQSQLRNWILDFHTTYKELTGRDAIIYTSPSFWRDCTGGWDGMASRSPLWVANWIDADGPNIPPGFSVWTAWQYTSTGSVAGVSGDVDRNVFNGTRERLLALANNG</sequence>
<keyword evidence="4" id="KW-0732">Signal</keyword>
<evidence type="ECO:0000313" key="5">
    <source>
        <dbReference type="EMBL" id="MFC7404132.1"/>
    </source>
</evidence>
<name>A0ABW2Q5B6_9MICO</name>
<dbReference type="SUPFAM" id="SSF51445">
    <property type="entry name" value="(Trans)glycosidases"/>
    <property type="match status" value="1"/>
</dbReference>
<comment type="similarity">
    <text evidence="1">Belongs to the glycosyl hydrolase 25 family.</text>
</comment>
<feature type="signal peptide" evidence="4">
    <location>
        <begin position="1"/>
        <end position="28"/>
    </location>
</feature>
<evidence type="ECO:0000256" key="2">
    <source>
        <dbReference type="ARBA" id="ARBA00022801"/>
    </source>
</evidence>
<keyword evidence="6" id="KW-1185">Reference proteome</keyword>
<keyword evidence="3" id="KW-0326">Glycosidase</keyword>
<dbReference type="EMBL" id="JBHTCQ010000001">
    <property type="protein sequence ID" value="MFC7404132.1"/>
    <property type="molecule type" value="Genomic_DNA"/>
</dbReference>
<gene>
    <name evidence="5" type="ORF">ACFQQL_03340</name>
</gene>
<dbReference type="SMART" id="SM00641">
    <property type="entry name" value="Glyco_25"/>
    <property type="match status" value="1"/>
</dbReference>
<proteinExistence type="inferred from homology"/>
<dbReference type="InterPro" id="IPR002053">
    <property type="entry name" value="Glyco_hydro_25"/>
</dbReference>
<evidence type="ECO:0000256" key="4">
    <source>
        <dbReference type="SAM" id="SignalP"/>
    </source>
</evidence>
<reference evidence="6" key="1">
    <citation type="journal article" date="2019" name="Int. J. Syst. Evol. Microbiol.">
        <title>The Global Catalogue of Microorganisms (GCM) 10K type strain sequencing project: providing services to taxonomists for standard genome sequencing and annotation.</title>
        <authorList>
            <consortium name="The Broad Institute Genomics Platform"/>
            <consortium name="The Broad Institute Genome Sequencing Center for Infectious Disease"/>
            <person name="Wu L."/>
            <person name="Ma J."/>
        </authorList>
    </citation>
    <scope>NUCLEOTIDE SEQUENCE [LARGE SCALE GENOMIC DNA]</scope>
    <source>
        <strain evidence="6">JCM 1490</strain>
    </source>
</reference>
<dbReference type="PROSITE" id="PS51904">
    <property type="entry name" value="GLYCOSYL_HYDROL_F25_2"/>
    <property type="match status" value="1"/>
</dbReference>
<evidence type="ECO:0000256" key="1">
    <source>
        <dbReference type="ARBA" id="ARBA00010646"/>
    </source>
</evidence>
<protein>
    <submittedName>
        <fullName evidence="5">GH25 family lysozyme</fullName>
    </submittedName>
</protein>
<dbReference type="Gene3D" id="3.20.20.80">
    <property type="entry name" value="Glycosidases"/>
    <property type="match status" value="1"/>
</dbReference>